<dbReference type="InterPro" id="IPR050213">
    <property type="entry name" value="GST_superfamily"/>
</dbReference>
<dbReference type="InterPro" id="IPR004045">
    <property type="entry name" value="Glutathione_S-Trfase_N"/>
</dbReference>
<dbReference type="PANTHER" id="PTHR11571">
    <property type="entry name" value="GLUTATHIONE S-TRANSFERASE"/>
    <property type="match status" value="1"/>
</dbReference>
<dbReference type="PROSITE" id="PS50405">
    <property type="entry name" value="GST_CTER"/>
    <property type="match status" value="1"/>
</dbReference>
<dbReference type="InterPro" id="IPR036249">
    <property type="entry name" value="Thioredoxin-like_sf"/>
</dbReference>
<accession>A0A9W7E297</accession>
<dbReference type="GO" id="GO:0004364">
    <property type="term" value="F:glutathione transferase activity"/>
    <property type="evidence" value="ECO:0007669"/>
    <property type="project" value="TreeGrafter"/>
</dbReference>
<dbReference type="Gene3D" id="3.40.30.10">
    <property type="entry name" value="Glutaredoxin"/>
    <property type="match status" value="1"/>
</dbReference>
<dbReference type="InterPro" id="IPR036282">
    <property type="entry name" value="Glutathione-S-Trfase_C_sf"/>
</dbReference>
<dbReference type="EMBL" id="BRXZ01002486">
    <property type="protein sequence ID" value="GMH63198.1"/>
    <property type="molecule type" value="Genomic_DNA"/>
</dbReference>
<dbReference type="SUPFAM" id="SSF47616">
    <property type="entry name" value="GST C-terminal domain-like"/>
    <property type="match status" value="1"/>
</dbReference>
<organism evidence="3 4">
    <name type="scientific">Triparma retinervis</name>
    <dbReference type="NCBI Taxonomy" id="2557542"/>
    <lineage>
        <taxon>Eukaryota</taxon>
        <taxon>Sar</taxon>
        <taxon>Stramenopiles</taxon>
        <taxon>Ochrophyta</taxon>
        <taxon>Bolidophyceae</taxon>
        <taxon>Parmales</taxon>
        <taxon>Triparmaceae</taxon>
        <taxon>Triparma</taxon>
    </lineage>
</organism>
<feature type="domain" description="GST C-terminal" evidence="2">
    <location>
        <begin position="95"/>
        <end position="230"/>
    </location>
</feature>
<proteinExistence type="predicted"/>
<gene>
    <name evidence="3" type="ORF">TrRE_jg13042</name>
</gene>
<keyword evidence="4" id="KW-1185">Reference proteome</keyword>
<dbReference type="SUPFAM" id="SSF52833">
    <property type="entry name" value="Thioredoxin-like"/>
    <property type="match status" value="1"/>
</dbReference>
<dbReference type="Gene3D" id="1.20.1050.10">
    <property type="match status" value="1"/>
</dbReference>
<evidence type="ECO:0008006" key="5">
    <source>
        <dbReference type="Google" id="ProtNLM"/>
    </source>
</evidence>
<comment type="caution">
    <text evidence="3">The sequence shown here is derived from an EMBL/GenBank/DDBJ whole genome shotgun (WGS) entry which is preliminary data.</text>
</comment>
<name>A0A9W7E297_9STRA</name>
<dbReference type="AlphaFoldDB" id="A0A9W7E297"/>
<dbReference type="Proteomes" id="UP001165082">
    <property type="component" value="Unassembled WGS sequence"/>
</dbReference>
<reference evidence="3" key="1">
    <citation type="submission" date="2022-07" db="EMBL/GenBank/DDBJ databases">
        <title>Genome analysis of Parmales, a sister group of diatoms, reveals the evolutionary specialization of diatoms from phago-mixotrophs to photoautotrophs.</title>
        <authorList>
            <person name="Ban H."/>
            <person name="Sato S."/>
            <person name="Yoshikawa S."/>
            <person name="Kazumasa Y."/>
            <person name="Nakamura Y."/>
            <person name="Ichinomiya M."/>
            <person name="Saitoh K."/>
            <person name="Sato N."/>
            <person name="Blanc-Mathieu R."/>
            <person name="Endo H."/>
            <person name="Kuwata A."/>
            <person name="Ogata H."/>
        </authorList>
    </citation>
    <scope>NUCLEOTIDE SEQUENCE</scope>
</reference>
<protein>
    <recommendedName>
        <fullName evidence="5">Glutathione S-transferase</fullName>
    </recommendedName>
</protein>
<evidence type="ECO:0000313" key="3">
    <source>
        <dbReference type="EMBL" id="GMH63198.1"/>
    </source>
</evidence>
<evidence type="ECO:0000313" key="4">
    <source>
        <dbReference type="Proteomes" id="UP001165082"/>
    </source>
</evidence>
<evidence type="ECO:0000259" key="2">
    <source>
        <dbReference type="PROSITE" id="PS50405"/>
    </source>
</evidence>
<dbReference type="OrthoDB" id="420389at2759"/>
<dbReference type="PROSITE" id="PS50404">
    <property type="entry name" value="GST_NTER"/>
    <property type="match status" value="1"/>
</dbReference>
<feature type="domain" description="GST N-terminal" evidence="1">
    <location>
        <begin position="11"/>
        <end position="94"/>
    </location>
</feature>
<dbReference type="GO" id="GO:0006749">
    <property type="term" value="P:glutathione metabolic process"/>
    <property type="evidence" value="ECO:0007669"/>
    <property type="project" value="TreeGrafter"/>
</dbReference>
<sequence length="246" mass="27317">MSALTESLKQPSYELRYFALMAKGLGPALVLEHSGLEWNGNASIPFSTNLDWKDLKPSTPFGQLPLLTTLHGELHIAQTTAIINYVGKVSGMEGENESFALSQQLLAEGEDIYNLMVKFVPTLYKRLSGPGVSTTKGSRSDYDNFFAETLPKHLAQIQALITTFSHHCEGSKFLPGELYLFSIIHQACLVAPFISLYPKLQAWYNEIQTSESTQKVLKGESKMGNLNQYFQSADSDNVCKVADERL</sequence>
<dbReference type="InterPro" id="IPR010987">
    <property type="entry name" value="Glutathione-S-Trfase_C-like"/>
</dbReference>
<evidence type="ECO:0000259" key="1">
    <source>
        <dbReference type="PROSITE" id="PS50404"/>
    </source>
</evidence>